<dbReference type="InterPro" id="IPR036397">
    <property type="entry name" value="RNaseH_sf"/>
</dbReference>
<accession>A0A448ZNT1</accession>
<evidence type="ECO:0000313" key="3">
    <source>
        <dbReference type="Proteomes" id="UP000291116"/>
    </source>
</evidence>
<reference evidence="2 3" key="1">
    <citation type="submission" date="2019-01" db="EMBL/GenBank/DDBJ databases">
        <authorList>
            <person name="Ferrante I. M."/>
        </authorList>
    </citation>
    <scope>NUCLEOTIDE SEQUENCE [LARGE SCALE GENOMIC DNA]</scope>
    <source>
        <strain evidence="2 3">B856</strain>
    </source>
</reference>
<sequence>MITNAIELLLEAGASDTGASNTAASNTGRASDTGRARDTASDTARDTASDTASNTASDTASDTTTRDTASDTAASDTPSDTAASETASDTGSETASPQTKKLRLLSNNERSAVVHFLLQNLRSSHGEDKVLARGAQKAAAVVFQTSPKTISRIWKRYKETCDPINCPAGNVSNRRNRCGRKQMHLEDLDALVRRVPMKDRGDLRTLSAVTGIPKSSLHRLVRRGDMRKHNGTTKPLLTAKNKLKRVEWILEHIDDNGRFDDWFKWIHIDEKWFYLKRTKQTTYLLPGEAEPKSTSKSKNHMTKVMFLCATARPRWDTNNCAWFDGKIGIWPFVVKEPAKRSSVNRPKGTLVTKPQNVDGEVYKRMLLEKVLPAIYEKWPRGSSTPEIFIQEDNAKPHKATIREEVKAAAASKGWNITVKTQPPNSPDMNVLDLGFFNSIQSLQYKKRSKDIDHLIANVEEAFDECKRETLNNVFLSLQACMEASLGVDGDNNYKLPHMGKASLMREGTLPISIICDPDRINAGRALLAQAEAEATNTA</sequence>
<dbReference type="PANTHER" id="PTHR47169:SF2">
    <property type="entry name" value="OS01G0541250 PROTEIN"/>
    <property type="match status" value="1"/>
</dbReference>
<dbReference type="GO" id="GO:0003676">
    <property type="term" value="F:nucleic acid binding"/>
    <property type="evidence" value="ECO:0007669"/>
    <property type="project" value="InterPro"/>
</dbReference>
<dbReference type="PANTHER" id="PTHR47169">
    <property type="entry name" value="OS01G0541250 PROTEIN"/>
    <property type="match status" value="1"/>
</dbReference>
<feature type="compositionally biased region" description="Low complexity" evidence="1">
    <location>
        <begin position="70"/>
        <end position="96"/>
    </location>
</feature>
<evidence type="ECO:0000256" key="1">
    <source>
        <dbReference type="SAM" id="MobiDB-lite"/>
    </source>
</evidence>
<dbReference type="Proteomes" id="UP000291116">
    <property type="component" value="Unassembled WGS sequence"/>
</dbReference>
<keyword evidence="3" id="KW-1185">Reference proteome</keyword>
<feature type="region of interest" description="Disordered" evidence="1">
    <location>
        <begin position="16"/>
        <end position="104"/>
    </location>
</feature>
<gene>
    <name evidence="2" type="ORF">PSNMU_V1.4_AUG-EV-PASAV3_0107500</name>
</gene>
<feature type="compositionally biased region" description="Polar residues" evidence="1">
    <location>
        <begin position="17"/>
        <end position="30"/>
    </location>
</feature>
<protein>
    <recommendedName>
        <fullName evidence="4">Tc1-like transposase DDE domain-containing protein</fullName>
    </recommendedName>
</protein>
<dbReference type="EMBL" id="CAACVS010000575">
    <property type="protein sequence ID" value="VEU43698.1"/>
    <property type="molecule type" value="Genomic_DNA"/>
</dbReference>
<dbReference type="Gene3D" id="3.30.420.10">
    <property type="entry name" value="Ribonuclease H-like superfamily/Ribonuclease H"/>
    <property type="match status" value="1"/>
</dbReference>
<evidence type="ECO:0008006" key="4">
    <source>
        <dbReference type="Google" id="ProtNLM"/>
    </source>
</evidence>
<dbReference type="AlphaFoldDB" id="A0A448ZNT1"/>
<proteinExistence type="predicted"/>
<evidence type="ECO:0000313" key="2">
    <source>
        <dbReference type="EMBL" id="VEU43698.1"/>
    </source>
</evidence>
<organism evidence="2 3">
    <name type="scientific">Pseudo-nitzschia multistriata</name>
    <dbReference type="NCBI Taxonomy" id="183589"/>
    <lineage>
        <taxon>Eukaryota</taxon>
        <taxon>Sar</taxon>
        <taxon>Stramenopiles</taxon>
        <taxon>Ochrophyta</taxon>
        <taxon>Bacillariophyta</taxon>
        <taxon>Bacillariophyceae</taxon>
        <taxon>Bacillariophycidae</taxon>
        <taxon>Bacillariales</taxon>
        <taxon>Bacillariaceae</taxon>
        <taxon>Pseudo-nitzschia</taxon>
    </lineage>
</organism>
<feature type="compositionally biased region" description="Low complexity" evidence="1">
    <location>
        <begin position="49"/>
        <end position="63"/>
    </location>
</feature>
<dbReference type="OrthoDB" id="46625at2759"/>
<name>A0A448ZNT1_9STRA</name>
<feature type="compositionally biased region" description="Basic and acidic residues" evidence="1">
    <location>
        <begin position="32"/>
        <end position="48"/>
    </location>
</feature>